<dbReference type="Proteomes" id="UP000887576">
    <property type="component" value="Unplaced"/>
</dbReference>
<sequence>RSDVYQITCPNHKTEFNEFLSILKGLQKEYPHILDGIELTSNAHTYLYDAAQESEEFECGVCFDFYSVSKRVMCGKANGGKRHQFCIECVRQQANVATGEMPLAEGAVGLKCMDGDCNNPIYYALIRNILPSAIRKRMDDRIQEENLAVAGLNLERCKNCNFAAEMNVDKN</sequence>
<evidence type="ECO:0000313" key="1">
    <source>
        <dbReference type="Proteomes" id="UP000887576"/>
    </source>
</evidence>
<dbReference type="WBParaSite" id="JU765_v2.g11138.t1">
    <property type="protein sequence ID" value="JU765_v2.g11138.t1"/>
    <property type="gene ID" value="JU765_v2.g11138"/>
</dbReference>
<name>A0AC34PYN6_9BILA</name>
<reference evidence="2" key="1">
    <citation type="submission" date="2022-11" db="UniProtKB">
        <authorList>
            <consortium name="WormBaseParasite"/>
        </authorList>
    </citation>
    <scope>IDENTIFICATION</scope>
</reference>
<evidence type="ECO:0000313" key="2">
    <source>
        <dbReference type="WBParaSite" id="JU765_v2.g11138.t1"/>
    </source>
</evidence>
<organism evidence="1 2">
    <name type="scientific">Panagrolaimus sp. JU765</name>
    <dbReference type="NCBI Taxonomy" id="591449"/>
    <lineage>
        <taxon>Eukaryota</taxon>
        <taxon>Metazoa</taxon>
        <taxon>Ecdysozoa</taxon>
        <taxon>Nematoda</taxon>
        <taxon>Chromadorea</taxon>
        <taxon>Rhabditida</taxon>
        <taxon>Tylenchina</taxon>
        <taxon>Panagrolaimomorpha</taxon>
        <taxon>Panagrolaimoidea</taxon>
        <taxon>Panagrolaimidae</taxon>
        <taxon>Panagrolaimus</taxon>
    </lineage>
</organism>
<protein>
    <submittedName>
        <fullName evidence="2">RING-type domain-containing protein</fullName>
    </submittedName>
</protein>
<accession>A0AC34PYN6</accession>
<proteinExistence type="predicted"/>